<dbReference type="Gene3D" id="3.30.1490.270">
    <property type="match status" value="1"/>
</dbReference>
<evidence type="ECO:0000313" key="3">
    <source>
        <dbReference type="Proteomes" id="UP000187526"/>
    </source>
</evidence>
<dbReference type="EMBL" id="MTHD01000007">
    <property type="protein sequence ID" value="OMG51831.1"/>
    <property type="molecule type" value="Genomic_DNA"/>
</dbReference>
<gene>
    <name evidence="2" type="ORF">BJN45_16555</name>
</gene>
<sequence length="470" mass="52598">MNFYNEMYDANGGVREHYKGYEAWLTATPPERIERKRAEADLAFHRVGITFAVYGEEAGKERLIPFDIVPRIIPSKEWKSLERGMRQRVKALNMFLWDIYHDQEILKAGKIPAEQVLNNAQYRAVMHGVDVPGGVYAHIAGVDIVRAGEGEFYVLEDNLRVPSGVSYMLEDRKMMMRLFPELFARHKVAPVQHYPDMLLEKLRAVAPQGITDPTVVVLTPGAYNSAYFEHSFLAQQMGVELVEGRDLFVKNETVYMRTTQGPQRVDVIYRRIDDDFMDPLAFRADSALGVPGILKAYQAGNVTLSNAIGTGVADDKSIYPYVPDMIRFYLDEAPILNNVPTYMCRKKDDLAYVLDHLSELVVKEVHGAGGYGMLVGPASTKEQIEHFRHLLIAKPEGYIAQPTLALSNCPTFVEEGIAPRHLDLRPFVLSSGKCVDMVPGGLTRVALTKGSLVVNSSQGGGTKDTWVLED</sequence>
<dbReference type="InterPro" id="IPR025841">
    <property type="entry name" value="CP_ATPgrasp_2"/>
</dbReference>
<keyword evidence="3" id="KW-1185">Reference proteome</keyword>
<dbReference type="SUPFAM" id="SSF56059">
    <property type="entry name" value="Glutathione synthetase ATP-binding domain-like"/>
    <property type="match status" value="1"/>
</dbReference>
<organism evidence="2 3">
    <name type="scientific">Azonexus hydrophilus</name>
    <dbReference type="NCBI Taxonomy" id="418702"/>
    <lineage>
        <taxon>Bacteria</taxon>
        <taxon>Pseudomonadati</taxon>
        <taxon>Pseudomonadota</taxon>
        <taxon>Betaproteobacteria</taxon>
        <taxon>Rhodocyclales</taxon>
        <taxon>Azonexaceae</taxon>
        <taxon>Azonexus</taxon>
    </lineage>
</organism>
<dbReference type="PANTHER" id="PTHR34595:SF7">
    <property type="entry name" value="SLL1039 PROTEIN"/>
    <property type="match status" value="1"/>
</dbReference>
<dbReference type="PIRSF" id="PIRSF005522">
    <property type="entry name" value="UCP005522"/>
    <property type="match status" value="1"/>
</dbReference>
<dbReference type="InterPro" id="IPR051680">
    <property type="entry name" value="ATP-dep_Glu-Cys_Ligase-2"/>
</dbReference>
<protein>
    <recommendedName>
        <fullName evidence="1">Circularly permuted ATP-grasp type 2 domain-containing protein</fullName>
    </recommendedName>
</protein>
<dbReference type="RefSeq" id="WP_076097267.1">
    <property type="nucleotide sequence ID" value="NZ_MTHD01000007.1"/>
</dbReference>
<name>A0A1R1HZE7_9RHOO</name>
<dbReference type="Proteomes" id="UP000187526">
    <property type="component" value="Unassembled WGS sequence"/>
</dbReference>
<reference evidence="2 3" key="1">
    <citation type="submission" date="2016-10" db="EMBL/GenBank/DDBJ databases">
        <title>Alkaliphiles isolated from bioreactors.</title>
        <authorList>
            <person name="Salah Z."/>
            <person name="Rout S.P."/>
            <person name="Humphreys P.N."/>
        </authorList>
    </citation>
    <scope>NUCLEOTIDE SEQUENCE [LARGE SCALE GENOMIC DNA]</scope>
    <source>
        <strain evidence="2 3">ZS02</strain>
    </source>
</reference>
<dbReference type="OrthoDB" id="9804079at2"/>
<dbReference type="PANTHER" id="PTHR34595">
    <property type="entry name" value="BLR5612 PROTEIN"/>
    <property type="match status" value="1"/>
</dbReference>
<evidence type="ECO:0000259" key="1">
    <source>
        <dbReference type="Pfam" id="PF14403"/>
    </source>
</evidence>
<evidence type="ECO:0000313" key="2">
    <source>
        <dbReference type="EMBL" id="OMG51831.1"/>
    </source>
</evidence>
<dbReference type="Gene3D" id="3.40.50.11290">
    <property type="match status" value="1"/>
</dbReference>
<dbReference type="AlphaFoldDB" id="A0A1R1HZE7"/>
<feature type="domain" description="Circularly permuted ATP-grasp type 2" evidence="1">
    <location>
        <begin position="70"/>
        <end position="446"/>
    </location>
</feature>
<dbReference type="STRING" id="418702.BJN45_16555"/>
<dbReference type="Pfam" id="PF14403">
    <property type="entry name" value="CP_ATPgrasp_2"/>
    <property type="match status" value="1"/>
</dbReference>
<accession>A0A1R1HZE7</accession>
<proteinExistence type="predicted"/>
<dbReference type="InterPro" id="IPR016450">
    <property type="entry name" value="UCP005522"/>
</dbReference>
<comment type="caution">
    <text evidence="2">The sequence shown here is derived from an EMBL/GenBank/DDBJ whole genome shotgun (WGS) entry which is preliminary data.</text>
</comment>